<dbReference type="PhylomeDB" id="B4NJ54"/>
<evidence type="ECO:0000256" key="4">
    <source>
        <dbReference type="ARBA" id="ARBA00021914"/>
    </source>
</evidence>
<dbReference type="Pfam" id="PF01866">
    <property type="entry name" value="Diphthamide_syn"/>
    <property type="match status" value="1"/>
</dbReference>
<dbReference type="InterPro" id="IPR016435">
    <property type="entry name" value="DPH1/DPH2"/>
</dbReference>
<keyword evidence="7 9" id="KW-0411">Iron-sulfur</keyword>
<evidence type="ECO:0000256" key="8">
    <source>
        <dbReference type="ARBA" id="ARBA00045159"/>
    </source>
</evidence>
<comment type="pathway">
    <text evidence="2 9">Protein modification; peptidyl-diphthamide biosynthesis.</text>
</comment>
<accession>B4NJ54</accession>
<dbReference type="SFLD" id="SFLDS00032">
    <property type="entry name" value="Radical_SAM_3-amino-3-carboxyp"/>
    <property type="match status" value="1"/>
</dbReference>
<dbReference type="Proteomes" id="UP000007798">
    <property type="component" value="Unassembled WGS sequence"/>
</dbReference>
<dbReference type="NCBIfam" id="TIGR00272">
    <property type="entry name" value="DPH2"/>
    <property type="match status" value="1"/>
</dbReference>
<dbReference type="SFLD" id="SFLDG01121">
    <property type="entry name" value="Diphthamide_biosynthesis"/>
    <property type="match status" value="1"/>
</dbReference>
<dbReference type="OrthoDB" id="449241at2759"/>
<dbReference type="InterPro" id="IPR042265">
    <property type="entry name" value="DPH1/DPH2_3"/>
</dbReference>
<dbReference type="GO" id="GO:0017183">
    <property type="term" value="P:protein histidyl modification to diphthamide"/>
    <property type="evidence" value="ECO:0007669"/>
    <property type="project" value="UniProtKB-UniPathway"/>
</dbReference>
<feature type="region of interest" description="Disordered" evidence="10">
    <location>
        <begin position="1"/>
        <end position="24"/>
    </location>
</feature>
<dbReference type="eggNOG" id="KOG2648">
    <property type="taxonomic scope" value="Eukaryota"/>
</dbReference>
<evidence type="ECO:0000256" key="2">
    <source>
        <dbReference type="ARBA" id="ARBA00005156"/>
    </source>
</evidence>
<evidence type="ECO:0000256" key="6">
    <source>
        <dbReference type="ARBA" id="ARBA00023004"/>
    </source>
</evidence>
<comment type="similarity">
    <text evidence="3 9">Belongs to the DPH1/DPH2 family. DPH2 subfamily.</text>
</comment>
<name>B4NJ54_DROWI</name>
<dbReference type="FunCoup" id="B4NJ54">
    <property type="interactions" value="1932"/>
</dbReference>
<dbReference type="GO" id="GO:0090560">
    <property type="term" value="F:2-(3-amino-3-carboxypropyl)histidine synthase activity"/>
    <property type="evidence" value="ECO:0007669"/>
    <property type="project" value="InterPro"/>
</dbReference>
<organism evidence="11 12">
    <name type="scientific">Drosophila willistoni</name>
    <name type="common">Fruit fly</name>
    <dbReference type="NCBI Taxonomy" id="7260"/>
    <lineage>
        <taxon>Eukaryota</taxon>
        <taxon>Metazoa</taxon>
        <taxon>Ecdysozoa</taxon>
        <taxon>Arthropoda</taxon>
        <taxon>Hexapoda</taxon>
        <taxon>Insecta</taxon>
        <taxon>Pterygota</taxon>
        <taxon>Neoptera</taxon>
        <taxon>Endopterygota</taxon>
        <taxon>Diptera</taxon>
        <taxon>Brachycera</taxon>
        <taxon>Muscomorpha</taxon>
        <taxon>Ephydroidea</taxon>
        <taxon>Drosophilidae</taxon>
        <taxon>Drosophila</taxon>
        <taxon>Sophophora</taxon>
    </lineage>
</organism>
<dbReference type="NCBIfam" id="TIGR00322">
    <property type="entry name" value="diphth2_R"/>
    <property type="match status" value="1"/>
</dbReference>
<dbReference type="KEGG" id="dwi:6650359"/>
<evidence type="ECO:0000256" key="9">
    <source>
        <dbReference type="RuleBase" id="RU364133"/>
    </source>
</evidence>
<comment type="function">
    <text evidence="8 9">Required for the first step of diphthamide biosynthesis, a post-translational modification of histidine which occurs in elongation factor 2. DPH1 and DPH2 transfer a 3-amino-3-carboxypropyl (ACP) group from S-adenosyl-L-methionine (SAM) to a histidine residue, the reaction is assisted by a reduction system comprising DPH3 and a NADH-dependent reductase. Facilitates the reduction of the catalytic iron-sulfur cluster found in the DPH1 subunit.</text>
</comment>
<keyword evidence="6 9" id="KW-0408">Iron</keyword>
<dbReference type="FunFam" id="3.40.50.11840:FF:000002">
    <property type="entry name" value="2-(3-amino-3-carboxypropyl)histidine synthase subunit 2"/>
    <property type="match status" value="1"/>
</dbReference>
<evidence type="ECO:0000256" key="10">
    <source>
        <dbReference type="SAM" id="MobiDB-lite"/>
    </source>
</evidence>
<dbReference type="AlphaFoldDB" id="B4NJ54"/>
<keyword evidence="12" id="KW-1185">Reference proteome</keyword>
<dbReference type="STRING" id="7260.B4NJ54"/>
<feature type="compositionally biased region" description="Low complexity" evidence="10">
    <location>
        <begin position="8"/>
        <end position="18"/>
    </location>
</feature>
<evidence type="ECO:0000256" key="5">
    <source>
        <dbReference type="ARBA" id="ARBA00022723"/>
    </source>
</evidence>
<proteinExistence type="inferred from homology"/>
<evidence type="ECO:0000313" key="12">
    <source>
        <dbReference type="Proteomes" id="UP000007798"/>
    </source>
</evidence>
<dbReference type="EMBL" id="CH964272">
    <property type="protein sequence ID" value="EDW83847.1"/>
    <property type="molecule type" value="Genomic_DNA"/>
</dbReference>
<protein>
    <recommendedName>
        <fullName evidence="4 9">2-(3-amino-3-carboxypropyl)histidine synthase subunit 2</fullName>
    </recommendedName>
</protein>
<evidence type="ECO:0000256" key="3">
    <source>
        <dbReference type="ARBA" id="ARBA00006179"/>
    </source>
</evidence>
<dbReference type="OMA" id="TSNSRPM"/>
<dbReference type="PANTHER" id="PTHR10762:SF2">
    <property type="entry name" value="2-(3-AMINO-3-CARBOXYPROPYL)HISTIDINE SYNTHASE SUBUNIT 2"/>
    <property type="match status" value="1"/>
</dbReference>
<reference evidence="11 12" key="1">
    <citation type="journal article" date="2007" name="Nature">
        <title>Evolution of genes and genomes on the Drosophila phylogeny.</title>
        <authorList>
            <consortium name="Drosophila 12 Genomes Consortium"/>
            <person name="Clark A.G."/>
            <person name="Eisen M.B."/>
            <person name="Smith D.R."/>
            <person name="Bergman C.M."/>
            <person name="Oliver B."/>
            <person name="Markow T.A."/>
            <person name="Kaufman T.C."/>
            <person name="Kellis M."/>
            <person name="Gelbart W."/>
            <person name="Iyer V.N."/>
            <person name="Pollard D.A."/>
            <person name="Sackton T.B."/>
            <person name="Larracuente A.M."/>
            <person name="Singh N.D."/>
            <person name="Abad J.P."/>
            <person name="Abt D.N."/>
            <person name="Adryan B."/>
            <person name="Aguade M."/>
            <person name="Akashi H."/>
            <person name="Anderson W.W."/>
            <person name="Aquadro C.F."/>
            <person name="Ardell D.H."/>
            <person name="Arguello R."/>
            <person name="Artieri C.G."/>
            <person name="Barbash D.A."/>
            <person name="Barker D."/>
            <person name="Barsanti P."/>
            <person name="Batterham P."/>
            <person name="Batzoglou S."/>
            <person name="Begun D."/>
            <person name="Bhutkar A."/>
            <person name="Blanco E."/>
            <person name="Bosak S.A."/>
            <person name="Bradley R.K."/>
            <person name="Brand A.D."/>
            <person name="Brent M.R."/>
            <person name="Brooks A.N."/>
            <person name="Brown R.H."/>
            <person name="Butlin R.K."/>
            <person name="Caggese C."/>
            <person name="Calvi B.R."/>
            <person name="Bernardo de Carvalho A."/>
            <person name="Caspi A."/>
            <person name="Castrezana S."/>
            <person name="Celniker S.E."/>
            <person name="Chang J.L."/>
            <person name="Chapple C."/>
            <person name="Chatterji S."/>
            <person name="Chinwalla A."/>
            <person name="Civetta A."/>
            <person name="Clifton S.W."/>
            <person name="Comeron J.M."/>
            <person name="Costello J.C."/>
            <person name="Coyne J.A."/>
            <person name="Daub J."/>
            <person name="David R.G."/>
            <person name="Delcher A.L."/>
            <person name="Delehaunty K."/>
            <person name="Do C.B."/>
            <person name="Ebling H."/>
            <person name="Edwards K."/>
            <person name="Eickbush T."/>
            <person name="Evans J.D."/>
            <person name="Filipski A."/>
            <person name="Findeiss S."/>
            <person name="Freyhult E."/>
            <person name="Fulton L."/>
            <person name="Fulton R."/>
            <person name="Garcia A.C."/>
            <person name="Gardiner A."/>
            <person name="Garfield D.A."/>
            <person name="Garvin B.E."/>
            <person name="Gibson G."/>
            <person name="Gilbert D."/>
            <person name="Gnerre S."/>
            <person name="Godfrey J."/>
            <person name="Good R."/>
            <person name="Gotea V."/>
            <person name="Gravely B."/>
            <person name="Greenberg A.J."/>
            <person name="Griffiths-Jones S."/>
            <person name="Gross S."/>
            <person name="Guigo R."/>
            <person name="Gustafson E.A."/>
            <person name="Haerty W."/>
            <person name="Hahn M.W."/>
            <person name="Halligan D.L."/>
            <person name="Halpern A.L."/>
            <person name="Halter G.M."/>
            <person name="Han M.V."/>
            <person name="Heger A."/>
            <person name="Hillier L."/>
            <person name="Hinrichs A.S."/>
            <person name="Holmes I."/>
            <person name="Hoskins R.A."/>
            <person name="Hubisz M.J."/>
            <person name="Hultmark D."/>
            <person name="Huntley M.A."/>
            <person name="Jaffe D.B."/>
            <person name="Jagadeeshan S."/>
            <person name="Jeck W.R."/>
            <person name="Johnson J."/>
            <person name="Jones C.D."/>
            <person name="Jordan W.C."/>
            <person name="Karpen G.H."/>
            <person name="Kataoka E."/>
            <person name="Keightley P.D."/>
            <person name="Kheradpour P."/>
            <person name="Kirkness E.F."/>
            <person name="Koerich L.B."/>
            <person name="Kristiansen K."/>
            <person name="Kudrna D."/>
            <person name="Kulathinal R.J."/>
            <person name="Kumar S."/>
            <person name="Kwok R."/>
            <person name="Lander E."/>
            <person name="Langley C.H."/>
            <person name="Lapoint R."/>
            <person name="Lazzaro B.P."/>
            <person name="Lee S.J."/>
            <person name="Levesque L."/>
            <person name="Li R."/>
            <person name="Lin C.F."/>
            <person name="Lin M.F."/>
            <person name="Lindblad-Toh K."/>
            <person name="Llopart A."/>
            <person name="Long M."/>
            <person name="Low L."/>
            <person name="Lozovsky E."/>
            <person name="Lu J."/>
            <person name="Luo M."/>
            <person name="Machado C.A."/>
            <person name="Makalowski W."/>
            <person name="Marzo M."/>
            <person name="Matsuda M."/>
            <person name="Matzkin L."/>
            <person name="McAllister B."/>
            <person name="McBride C.S."/>
            <person name="McKernan B."/>
            <person name="McKernan K."/>
            <person name="Mendez-Lago M."/>
            <person name="Minx P."/>
            <person name="Mollenhauer M.U."/>
            <person name="Montooth K."/>
            <person name="Mount S.M."/>
            <person name="Mu X."/>
            <person name="Myers E."/>
            <person name="Negre B."/>
            <person name="Newfeld S."/>
            <person name="Nielsen R."/>
            <person name="Noor M.A."/>
            <person name="O'Grady P."/>
            <person name="Pachter L."/>
            <person name="Papaceit M."/>
            <person name="Parisi M.J."/>
            <person name="Parisi M."/>
            <person name="Parts L."/>
            <person name="Pedersen J.S."/>
            <person name="Pesole G."/>
            <person name="Phillippy A.M."/>
            <person name="Ponting C.P."/>
            <person name="Pop M."/>
            <person name="Porcelli D."/>
            <person name="Powell J.R."/>
            <person name="Prohaska S."/>
            <person name="Pruitt K."/>
            <person name="Puig M."/>
            <person name="Quesneville H."/>
            <person name="Ram K.R."/>
            <person name="Rand D."/>
            <person name="Rasmussen M.D."/>
            <person name="Reed L.K."/>
            <person name="Reenan R."/>
            <person name="Reily A."/>
            <person name="Remington K.A."/>
            <person name="Rieger T.T."/>
            <person name="Ritchie M.G."/>
            <person name="Robin C."/>
            <person name="Rogers Y.H."/>
            <person name="Rohde C."/>
            <person name="Rozas J."/>
            <person name="Rubenfield M.J."/>
            <person name="Ruiz A."/>
            <person name="Russo S."/>
            <person name="Salzberg S.L."/>
            <person name="Sanchez-Gracia A."/>
            <person name="Saranga D.J."/>
            <person name="Sato H."/>
            <person name="Schaeffer S.W."/>
            <person name="Schatz M.C."/>
            <person name="Schlenke T."/>
            <person name="Schwartz R."/>
            <person name="Segarra C."/>
            <person name="Singh R.S."/>
            <person name="Sirot L."/>
            <person name="Sirota M."/>
            <person name="Sisneros N.B."/>
            <person name="Smith C.D."/>
            <person name="Smith T.F."/>
            <person name="Spieth J."/>
            <person name="Stage D.E."/>
            <person name="Stark A."/>
            <person name="Stephan W."/>
            <person name="Strausberg R.L."/>
            <person name="Strempel S."/>
            <person name="Sturgill D."/>
            <person name="Sutton G."/>
            <person name="Sutton G.G."/>
            <person name="Tao W."/>
            <person name="Teichmann S."/>
            <person name="Tobari Y.N."/>
            <person name="Tomimura Y."/>
            <person name="Tsolas J.M."/>
            <person name="Valente V.L."/>
            <person name="Venter E."/>
            <person name="Venter J.C."/>
            <person name="Vicario S."/>
            <person name="Vieira F.G."/>
            <person name="Vilella A.J."/>
            <person name="Villasante A."/>
            <person name="Walenz B."/>
            <person name="Wang J."/>
            <person name="Wasserman M."/>
            <person name="Watts T."/>
            <person name="Wilson D."/>
            <person name="Wilson R.K."/>
            <person name="Wing R.A."/>
            <person name="Wolfner M.F."/>
            <person name="Wong A."/>
            <person name="Wong G.K."/>
            <person name="Wu C.I."/>
            <person name="Wu G."/>
            <person name="Yamamoto D."/>
            <person name="Yang H.P."/>
            <person name="Yang S.P."/>
            <person name="Yorke J.A."/>
            <person name="Yoshida K."/>
            <person name="Zdobnov E."/>
            <person name="Zhang P."/>
            <person name="Zhang Y."/>
            <person name="Zimin A.V."/>
            <person name="Baldwin J."/>
            <person name="Abdouelleil A."/>
            <person name="Abdulkadir J."/>
            <person name="Abebe A."/>
            <person name="Abera B."/>
            <person name="Abreu J."/>
            <person name="Acer S.C."/>
            <person name="Aftuck L."/>
            <person name="Alexander A."/>
            <person name="An P."/>
            <person name="Anderson E."/>
            <person name="Anderson S."/>
            <person name="Arachi H."/>
            <person name="Azer M."/>
            <person name="Bachantsang P."/>
            <person name="Barry A."/>
            <person name="Bayul T."/>
            <person name="Berlin A."/>
            <person name="Bessette D."/>
            <person name="Bloom T."/>
            <person name="Blye J."/>
            <person name="Boguslavskiy L."/>
            <person name="Bonnet C."/>
            <person name="Boukhgalter B."/>
            <person name="Bourzgui I."/>
            <person name="Brown A."/>
            <person name="Cahill P."/>
            <person name="Channer S."/>
            <person name="Cheshatsang Y."/>
            <person name="Chuda L."/>
            <person name="Citroen M."/>
            <person name="Collymore A."/>
            <person name="Cooke P."/>
            <person name="Costello M."/>
            <person name="D'Aco K."/>
            <person name="Daza R."/>
            <person name="De Haan G."/>
            <person name="DeGray S."/>
            <person name="DeMaso C."/>
            <person name="Dhargay N."/>
            <person name="Dooley K."/>
            <person name="Dooley E."/>
            <person name="Doricent M."/>
            <person name="Dorje P."/>
            <person name="Dorjee K."/>
            <person name="Dupes A."/>
            <person name="Elong R."/>
            <person name="Falk J."/>
            <person name="Farina A."/>
            <person name="Faro S."/>
            <person name="Ferguson D."/>
            <person name="Fisher S."/>
            <person name="Foley C.D."/>
            <person name="Franke A."/>
            <person name="Friedrich D."/>
            <person name="Gadbois L."/>
            <person name="Gearin G."/>
            <person name="Gearin C.R."/>
            <person name="Giannoukos G."/>
            <person name="Goode T."/>
            <person name="Graham J."/>
            <person name="Grandbois E."/>
            <person name="Grewal S."/>
            <person name="Gyaltsen K."/>
            <person name="Hafez N."/>
            <person name="Hagos B."/>
            <person name="Hall J."/>
            <person name="Henson C."/>
            <person name="Hollinger A."/>
            <person name="Honan T."/>
            <person name="Huard M.D."/>
            <person name="Hughes L."/>
            <person name="Hurhula B."/>
            <person name="Husby M.E."/>
            <person name="Kamat A."/>
            <person name="Kanga B."/>
            <person name="Kashin S."/>
            <person name="Khazanovich D."/>
            <person name="Kisner P."/>
            <person name="Lance K."/>
            <person name="Lara M."/>
            <person name="Lee W."/>
            <person name="Lennon N."/>
            <person name="Letendre F."/>
            <person name="LeVine R."/>
            <person name="Lipovsky A."/>
            <person name="Liu X."/>
            <person name="Liu J."/>
            <person name="Liu S."/>
            <person name="Lokyitsang T."/>
            <person name="Lokyitsang Y."/>
            <person name="Lubonja R."/>
            <person name="Lui A."/>
            <person name="MacDonald P."/>
            <person name="Magnisalis V."/>
            <person name="Maru K."/>
            <person name="Matthews C."/>
            <person name="McCusker W."/>
            <person name="McDonough S."/>
            <person name="Mehta T."/>
            <person name="Meldrim J."/>
            <person name="Meneus L."/>
            <person name="Mihai O."/>
            <person name="Mihalev A."/>
            <person name="Mihova T."/>
            <person name="Mittelman R."/>
            <person name="Mlenga V."/>
            <person name="Montmayeur A."/>
            <person name="Mulrain L."/>
            <person name="Navidi A."/>
            <person name="Naylor J."/>
            <person name="Negash T."/>
            <person name="Nguyen T."/>
            <person name="Nguyen N."/>
            <person name="Nicol R."/>
            <person name="Norbu C."/>
            <person name="Norbu N."/>
            <person name="Novod N."/>
            <person name="O'Neill B."/>
            <person name="Osman S."/>
            <person name="Markiewicz E."/>
            <person name="Oyono O.L."/>
            <person name="Patti C."/>
            <person name="Phunkhang P."/>
            <person name="Pierre F."/>
            <person name="Priest M."/>
            <person name="Raghuraman S."/>
            <person name="Rege F."/>
            <person name="Reyes R."/>
            <person name="Rise C."/>
            <person name="Rogov P."/>
            <person name="Ross K."/>
            <person name="Ryan E."/>
            <person name="Settipalli S."/>
            <person name="Shea T."/>
            <person name="Sherpa N."/>
            <person name="Shi L."/>
            <person name="Shih D."/>
            <person name="Sparrow T."/>
            <person name="Spaulding J."/>
            <person name="Stalker J."/>
            <person name="Stange-Thomann N."/>
            <person name="Stavropoulos S."/>
            <person name="Stone C."/>
            <person name="Strader C."/>
            <person name="Tesfaye S."/>
            <person name="Thomson T."/>
            <person name="Thoulutsang Y."/>
            <person name="Thoulutsang D."/>
            <person name="Topham K."/>
            <person name="Topping I."/>
            <person name="Tsamla T."/>
            <person name="Vassiliev H."/>
            <person name="Vo A."/>
            <person name="Wangchuk T."/>
            <person name="Wangdi T."/>
            <person name="Weiand M."/>
            <person name="Wilkinson J."/>
            <person name="Wilson A."/>
            <person name="Yadav S."/>
            <person name="Young G."/>
            <person name="Yu Q."/>
            <person name="Zembek L."/>
            <person name="Zhong D."/>
            <person name="Zimmer A."/>
            <person name="Zwirko Z."/>
            <person name="Jaffe D.B."/>
            <person name="Alvarez P."/>
            <person name="Brockman W."/>
            <person name="Butler J."/>
            <person name="Chin C."/>
            <person name="Gnerre S."/>
            <person name="Grabherr M."/>
            <person name="Kleber M."/>
            <person name="Mauceli E."/>
            <person name="MacCallum I."/>
        </authorList>
    </citation>
    <scope>NUCLEOTIDE SEQUENCE [LARGE SCALE GENOMIC DNA]</scope>
    <source>
        <strain evidence="12">Tucson 14030-0811.24</strain>
    </source>
</reference>
<dbReference type="GO" id="GO:0051536">
    <property type="term" value="F:iron-sulfur cluster binding"/>
    <property type="evidence" value="ECO:0007669"/>
    <property type="project" value="UniProtKB-KW"/>
</dbReference>
<dbReference type="Gene3D" id="3.40.50.11860">
    <property type="entry name" value="Diphthamide synthesis DPH1/DPH2 domain 3"/>
    <property type="match status" value="1"/>
</dbReference>
<dbReference type="InterPro" id="IPR010014">
    <property type="entry name" value="DHP2"/>
</dbReference>
<dbReference type="HOGENOM" id="CLU_015210_1_0_1"/>
<keyword evidence="5 9" id="KW-0479">Metal-binding</keyword>
<dbReference type="InParanoid" id="B4NJ54"/>
<dbReference type="UniPathway" id="UPA00559"/>
<dbReference type="FunFam" id="3.40.50.11860:FF:000001">
    <property type="entry name" value="2-(3-amino-3-carboxypropyl)histidine synthase subunit 2"/>
    <property type="match status" value="1"/>
</dbReference>
<dbReference type="InterPro" id="IPR042263">
    <property type="entry name" value="DPH1/DPH2_1"/>
</dbReference>
<comment type="cofactor">
    <cofactor evidence="1">
        <name>[4Fe-4S] cluster</name>
        <dbReference type="ChEBI" id="CHEBI:49883"/>
    </cofactor>
</comment>
<gene>
    <name evidence="11" type="primary">Dwil\GK13830</name>
    <name evidence="11" type="ORF">Dwil_GK13830</name>
</gene>
<dbReference type="SMR" id="B4NJ54"/>
<evidence type="ECO:0000256" key="7">
    <source>
        <dbReference type="ARBA" id="ARBA00023014"/>
    </source>
</evidence>
<sequence length="476" mass="52997">MTSNDVGSASAFSSSETAALERQTEVQDDQVVSLEQIWNERHKKVSSGWIRQNGYQRICLQFPDDYLPHSNVISESLKAILGSSAKTFILADTTYGSCCVDEIAAAHVEADSVIHFGNACRSKASRLPVLYLYPELPLEVRELINNLIALKAECTEREVCIYLDIGYQHLNEEPNEGDNLCRQLKEALQPKELHVDVYPLPAEDASALKPLSESAGERICVFVGSDNQRFANLSLTTPALQWHIFDGVSHTLSAKNPLTAQYIRRRYYYIEKCKDAQTLGLVVATLTAEGYLDVVARLQSMAKGRGIKTQLLSVGRLNPEKLANFLEIDCFVLIGCPFNNMYNSKDYYKPIVSVFEAEMALNPAWHMKYPESYVTDFKSLLPEGRGFLPFDEEALFQEDQQDVSLVSGRMRGGTSQDDNSASLAVAPRAKMELMTNNTGLSFEDRTWQGLDPALGQTEPAAVQQGLSGIPIKYSHQ</sequence>
<dbReference type="GO" id="GO:0046872">
    <property type="term" value="F:metal ion binding"/>
    <property type="evidence" value="ECO:0007669"/>
    <property type="project" value="UniProtKB-KW"/>
</dbReference>
<dbReference type="Gene3D" id="3.40.50.11840">
    <property type="entry name" value="Diphthamide synthesis DPH1/DPH2 domain 1"/>
    <property type="match status" value="1"/>
</dbReference>
<dbReference type="PANTHER" id="PTHR10762">
    <property type="entry name" value="DIPHTHAMIDE BIOSYNTHESIS PROTEIN"/>
    <property type="match status" value="1"/>
</dbReference>
<evidence type="ECO:0000256" key="1">
    <source>
        <dbReference type="ARBA" id="ARBA00001966"/>
    </source>
</evidence>
<evidence type="ECO:0000313" key="11">
    <source>
        <dbReference type="EMBL" id="EDW83847.1"/>
    </source>
</evidence>